<evidence type="ECO:0000256" key="10">
    <source>
        <dbReference type="ARBA" id="ARBA00023125"/>
    </source>
</evidence>
<dbReference type="PANTHER" id="PTHR30195">
    <property type="entry name" value="TYPE I SITE-SPECIFIC DEOXYRIBONUCLEASE PROTEIN SUBUNIT M AND R"/>
    <property type="match status" value="1"/>
</dbReference>
<sequence length="628" mass="74240">MPSFTEKSAVEDYIVNRLQEMGWKYVEPTDLKRESFEDVLLKKDLKSAVRRINDIGLKEEDLKKIVNKLELQSSGVEGVKQILRHLKEGIHIKLEEDKKLERISLFDEDLEGNEYIVSRQVTYKSYKDEIIPDVVLYVNGIPLVAIECKNPADPRVSWETAYSDVKEYEDKIPELFKYVQFSIAAEETAKYFPNVSWLDDSHIYEWNKKEFDVLEATLEMLQRDVLLDLIQNFTYVREEKGKSTKIMARYLQYRASNKIYNRVIRNLKGKKEKNSGLIWHWQGSGKTLTIIFAMNKLYHHPLLENPTIFFILDRTELEDQIKDKMSDLDISVDIERIESIDHLKRTLLHDEAKGKRGIFATLIQKFRKDELKKLEEELEKLEDSDTETILDRKNVIAFVDEGHRTQYGILAAEMRKILSNAFFFAFTGTPIAKEGRDTFQVFSYPDEDYLDKYFIQRSIEDGYTVPIRYQARLEDKTHIEKGELDFFLKQELEEIPEKLREEVEKKTRKRLNTINVMLKNPDRVEMVAEDIAQHFLENIDDKFKGIVVTPDREACMMYKKALNKHLPKEYSEIVMTFTSGDPKEFMEYFEKLKDKYNTKRWKKTKKRITTSFREDEYPKILIVTGMLL</sequence>
<dbReference type="InterPro" id="IPR007409">
    <property type="entry name" value="Restrct_endonuc_type1_HsdR_N"/>
</dbReference>
<comment type="caution">
    <text evidence="13">The sequence shown here is derived from an EMBL/GenBank/DDBJ whole genome shotgun (WGS) entry which is preliminary data.</text>
</comment>
<organism evidence="13 14">
    <name type="scientific">candidate division MSBL1 archaeon SCGC-AAA259E17</name>
    <dbReference type="NCBI Taxonomy" id="1698263"/>
    <lineage>
        <taxon>Archaea</taxon>
        <taxon>Methanobacteriati</taxon>
        <taxon>Methanobacteriota</taxon>
        <taxon>candidate division MSBL1</taxon>
    </lineage>
</organism>
<dbReference type="PATRIC" id="fig|1698263.3.peg.843"/>
<evidence type="ECO:0000313" key="14">
    <source>
        <dbReference type="Proteomes" id="UP000070373"/>
    </source>
</evidence>
<dbReference type="AlphaFoldDB" id="A0A133UED5"/>
<dbReference type="GO" id="GO:0005524">
    <property type="term" value="F:ATP binding"/>
    <property type="evidence" value="ECO:0007669"/>
    <property type="project" value="UniProtKB-KW"/>
</dbReference>
<feature type="domain" description="Helicase ATP-binding" evidence="12">
    <location>
        <begin position="267"/>
        <end position="448"/>
    </location>
</feature>
<dbReference type="Gene3D" id="3.90.1570.50">
    <property type="match status" value="1"/>
</dbReference>
<name>A0A133UED5_9EURY</name>
<comment type="catalytic activity">
    <reaction evidence="1">
        <text>Endonucleolytic cleavage of DNA to give random double-stranded fragments with terminal 5'-phosphates, ATP is simultaneously hydrolyzed.</text>
        <dbReference type="EC" id="3.1.21.3"/>
    </reaction>
</comment>
<dbReference type="SMART" id="SM00487">
    <property type="entry name" value="DEXDc"/>
    <property type="match status" value="1"/>
</dbReference>
<evidence type="ECO:0000256" key="4">
    <source>
        <dbReference type="ARBA" id="ARBA00022722"/>
    </source>
</evidence>
<evidence type="ECO:0000256" key="2">
    <source>
        <dbReference type="ARBA" id="ARBA00008598"/>
    </source>
</evidence>
<keyword evidence="5" id="KW-0547">Nucleotide-binding</keyword>
<dbReference type="GO" id="GO:0009035">
    <property type="term" value="F:type I site-specific deoxyribonuclease activity"/>
    <property type="evidence" value="ECO:0007669"/>
    <property type="project" value="UniProtKB-EC"/>
</dbReference>
<keyword evidence="4" id="KW-0540">Nuclease</keyword>
<dbReference type="GO" id="GO:0003677">
    <property type="term" value="F:DNA binding"/>
    <property type="evidence" value="ECO:0007669"/>
    <property type="project" value="UniProtKB-KW"/>
</dbReference>
<dbReference type="EC" id="3.1.21.3" evidence="3"/>
<evidence type="ECO:0000256" key="7">
    <source>
        <dbReference type="ARBA" id="ARBA00022759"/>
    </source>
</evidence>
<keyword evidence="6" id="KW-0680">Restriction system</keyword>
<evidence type="ECO:0000256" key="8">
    <source>
        <dbReference type="ARBA" id="ARBA00022801"/>
    </source>
</evidence>
<dbReference type="GO" id="GO:0009307">
    <property type="term" value="P:DNA restriction-modification system"/>
    <property type="evidence" value="ECO:0007669"/>
    <property type="project" value="UniProtKB-KW"/>
</dbReference>
<dbReference type="CDD" id="cd22332">
    <property type="entry name" value="HsdR_N"/>
    <property type="match status" value="1"/>
</dbReference>
<keyword evidence="14" id="KW-1185">Reference proteome</keyword>
<dbReference type="Proteomes" id="UP000070373">
    <property type="component" value="Unassembled WGS sequence"/>
</dbReference>
<evidence type="ECO:0000313" key="13">
    <source>
        <dbReference type="EMBL" id="KXA92561.1"/>
    </source>
</evidence>
<reference evidence="13 14" key="1">
    <citation type="journal article" date="2016" name="Sci. Rep.">
        <title>Metabolic traits of an uncultured archaeal lineage -MSBL1- from brine pools of the Red Sea.</title>
        <authorList>
            <person name="Mwirichia R."/>
            <person name="Alam I."/>
            <person name="Rashid M."/>
            <person name="Vinu M."/>
            <person name="Ba-Alawi W."/>
            <person name="Anthony Kamau A."/>
            <person name="Kamanda Ngugi D."/>
            <person name="Goker M."/>
            <person name="Klenk H.P."/>
            <person name="Bajic V."/>
            <person name="Stingl U."/>
        </authorList>
    </citation>
    <scope>NUCLEOTIDE SEQUENCE [LARGE SCALE GENOMIC DNA]</scope>
    <source>
        <strain evidence="13">SCGC-AAA259E17</strain>
    </source>
</reference>
<dbReference type="GO" id="GO:0120545">
    <property type="term" value="F:nucleic acid conformation isomerase activity"/>
    <property type="evidence" value="ECO:0007669"/>
    <property type="project" value="UniProtKB-ARBA"/>
</dbReference>
<dbReference type="NCBIfam" id="TIGR00348">
    <property type="entry name" value="hsdR"/>
    <property type="match status" value="1"/>
</dbReference>
<keyword evidence="8" id="KW-0378">Hydrolase</keyword>
<accession>A0A133UED5</accession>
<dbReference type="Gene3D" id="3.40.50.300">
    <property type="entry name" value="P-loop containing nucleotide triphosphate hydrolases"/>
    <property type="match status" value="2"/>
</dbReference>
<dbReference type="PANTHER" id="PTHR30195:SF15">
    <property type="entry name" value="TYPE I RESTRICTION ENZYME HINDI ENDONUCLEASE SUBUNIT"/>
    <property type="match status" value="1"/>
</dbReference>
<dbReference type="InterPro" id="IPR040980">
    <property type="entry name" value="SWI2_SNF2"/>
</dbReference>
<keyword evidence="10" id="KW-0238">DNA-binding</keyword>
<evidence type="ECO:0000256" key="1">
    <source>
        <dbReference type="ARBA" id="ARBA00000851"/>
    </source>
</evidence>
<dbReference type="InterPro" id="IPR014001">
    <property type="entry name" value="Helicase_ATP-bd"/>
</dbReference>
<dbReference type="SUPFAM" id="SSF52540">
    <property type="entry name" value="P-loop containing nucleoside triphosphate hydrolases"/>
    <property type="match status" value="1"/>
</dbReference>
<dbReference type="Pfam" id="PF04313">
    <property type="entry name" value="HSDR_N"/>
    <property type="match status" value="1"/>
</dbReference>
<dbReference type="InterPro" id="IPR004473">
    <property type="entry name" value="Restrct_endonuc_typeI_HsdR"/>
</dbReference>
<keyword evidence="9" id="KW-0067">ATP-binding</keyword>
<gene>
    <name evidence="13" type="ORF">AKJ64_02865</name>
</gene>
<evidence type="ECO:0000256" key="5">
    <source>
        <dbReference type="ARBA" id="ARBA00022741"/>
    </source>
</evidence>
<evidence type="ECO:0000256" key="3">
    <source>
        <dbReference type="ARBA" id="ARBA00012654"/>
    </source>
</evidence>
<dbReference type="PROSITE" id="PS51192">
    <property type="entry name" value="HELICASE_ATP_BIND_1"/>
    <property type="match status" value="1"/>
</dbReference>
<evidence type="ECO:0000259" key="12">
    <source>
        <dbReference type="PROSITE" id="PS51192"/>
    </source>
</evidence>
<dbReference type="EMBL" id="LHXN01000044">
    <property type="protein sequence ID" value="KXA92561.1"/>
    <property type="molecule type" value="Genomic_DNA"/>
</dbReference>
<protein>
    <recommendedName>
        <fullName evidence="3">type I site-specific deoxyribonuclease</fullName>
        <ecNumber evidence="3">3.1.21.3</ecNumber>
    </recommendedName>
</protein>
<evidence type="ECO:0000256" key="9">
    <source>
        <dbReference type="ARBA" id="ARBA00022840"/>
    </source>
</evidence>
<dbReference type="Pfam" id="PF18766">
    <property type="entry name" value="SWI2_SNF2"/>
    <property type="match status" value="1"/>
</dbReference>
<feature type="coiled-coil region" evidence="11">
    <location>
        <begin position="364"/>
        <end position="391"/>
    </location>
</feature>
<dbReference type="InterPro" id="IPR027417">
    <property type="entry name" value="P-loop_NTPase"/>
</dbReference>
<evidence type="ECO:0000256" key="6">
    <source>
        <dbReference type="ARBA" id="ARBA00022747"/>
    </source>
</evidence>
<comment type="similarity">
    <text evidence="2">Belongs to the HsdR family.</text>
</comment>
<proteinExistence type="inferred from homology"/>
<dbReference type="InterPro" id="IPR051268">
    <property type="entry name" value="Type-I_R_enzyme_R_subunit"/>
</dbReference>
<keyword evidence="7" id="KW-0255">Endonuclease</keyword>
<feature type="non-terminal residue" evidence="13">
    <location>
        <position position="628"/>
    </location>
</feature>
<evidence type="ECO:0000256" key="11">
    <source>
        <dbReference type="SAM" id="Coils"/>
    </source>
</evidence>
<keyword evidence="11" id="KW-0175">Coiled coil</keyword>